<keyword evidence="4" id="KW-1185">Reference proteome</keyword>
<feature type="transmembrane region" description="Helical" evidence="2">
    <location>
        <begin position="459"/>
        <end position="477"/>
    </location>
</feature>
<evidence type="ECO:0000313" key="4">
    <source>
        <dbReference type="Proteomes" id="UP001054902"/>
    </source>
</evidence>
<evidence type="ECO:0000313" key="3">
    <source>
        <dbReference type="EMBL" id="GFH48844.1"/>
    </source>
</evidence>
<feature type="transmembrane region" description="Helical" evidence="2">
    <location>
        <begin position="200"/>
        <end position="220"/>
    </location>
</feature>
<dbReference type="SUPFAM" id="SSF55874">
    <property type="entry name" value="ATPase domain of HSP90 chaperone/DNA topoisomerase II/histidine kinase"/>
    <property type="match status" value="1"/>
</dbReference>
<organism evidence="3 4">
    <name type="scientific">Chaetoceros tenuissimus</name>
    <dbReference type="NCBI Taxonomy" id="426638"/>
    <lineage>
        <taxon>Eukaryota</taxon>
        <taxon>Sar</taxon>
        <taxon>Stramenopiles</taxon>
        <taxon>Ochrophyta</taxon>
        <taxon>Bacillariophyta</taxon>
        <taxon>Coscinodiscophyceae</taxon>
        <taxon>Chaetocerotophycidae</taxon>
        <taxon>Chaetocerotales</taxon>
        <taxon>Chaetocerotaceae</taxon>
        <taxon>Chaetoceros</taxon>
    </lineage>
</organism>
<protein>
    <submittedName>
        <fullName evidence="3">Uncharacterized protein</fullName>
    </submittedName>
</protein>
<gene>
    <name evidence="3" type="ORF">CTEN210_05320</name>
</gene>
<feature type="region of interest" description="Disordered" evidence="1">
    <location>
        <begin position="1253"/>
        <end position="1275"/>
    </location>
</feature>
<feature type="transmembrane region" description="Helical" evidence="2">
    <location>
        <begin position="166"/>
        <end position="185"/>
    </location>
</feature>
<feature type="region of interest" description="Disordered" evidence="1">
    <location>
        <begin position="324"/>
        <end position="350"/>
    </location>
</feature>
<dbReference type="Gene3D" id="3.30.565.10">
    <property type="entry name" value="Histidine kinase-like ATPase, C-terminal domain"/>
    <property type="match status" value="1"/>
</dbReference>
<proteinExistence type="predicted"/>
<accession>A0AAD3H3S3</accession>
<dbReference type="Proteomes" id="UP001054902">
    <property type="component" value="Unassembled WGS sequence"/>
</dbReference>
<comment type="caution">
    <text evidence="3">The sequence shown here is derived from an EMBL/GenBank/DDBJ whole genome shotgun (WGS) entry which is preliminary data.</text>
</comment>
<feature type="compositionally biased region" description="Basic and acidic residues" evidence="1">
    <location>
        <begin position="325"/>
        <end position="342"/>
    </location>
</feature>
<feature type="transmembrane region" description="Helical" evidence="2">
    <location>
        <begin position="232"/>
        <end position="255"/>
    </location>
</feature>
<feature type="compositionally biased region" description="Basic and acidic residues" evidence="1">
    <location>
        <begin position="13"/>
        <end position="23"/>
    </location>
</feature>
<feature type="transmembrane region" description="Helical" evidence="2">
    <location>
        <begin position="401"/>
        <end position="422"/>
    </location>
</feature>
<name>A0AAD3H3S3_9STRA</name>
<feature type="region of interest" description="Disordered" evidence="1">
    <location>
        <begin position="1"/>
        <end position="56"/>
    </location>
</feature>
<reference evidence="3 4" key="1">
    <citation type="journal article" date="2021" name="Sci. Rep.">
        <title>The genome of the diatom Chaetoceros tenuissimus carries an ancient integrated fragment of an extant virus.</title>
        <authorList>
            <person name="Hongo Y."/>
            <person name="Kimura K."/>
            <person name="Takaki Y."/>
            <person name="Yoshida Y."/>
            <person name="Baba S."/>
            <person name="Kobayashi G."/>
            <person name="Nagasaki K."/>
            <person name="Hano T."/>
            <person name="Tomaru Y."/>
        </authorList>
    </citation>
    <scope>NUCLEOTIDE SEQUENCE [LARGE SCALE GENOMIC DNA]</scope>
    <source>
        <strain evidence="3 4">NIES-3715</strain>
    </source>
</reference>
<keyword evidence="2" id="KW-1133">Transmembrane helix</keyword>
<keyword evidence="2" id="KW-0472">Membrane</keyword>
<sequence length="1372" mass="156330">MASLLNTLSGEKPTFKYKNDHRYSSARSKQNQDQKGDGSRGNSAFAAASSSEKPKQVILPASSEAEFFNNNKRTGRNITSKDTLQYNQRINQIPIGSRHMHTFESDVDEGNNLRTGLRDRDQNVKNALNFVGYISNSSKNIVLDDSPTPLSTDHFVGEIDRRCYQITRYVVLSWCVLTGASYYYYRDSLEYLSGMEQKAPTIACLFLGMSCLTTIIPVFLRGKKRSQSGVLVAAICVQFLAFFTDLLLAFMPVPIAKHPFSGSKVYILRWCEWTPLSFVMTFLTDCSKATLDNFPLKTGNSSRGDISHLLSALREDNVITPYSVKSDDREKNGQRDSSREEKFDSDDELEAEQIEEKKKKEIKELMKERVGSQLHATYILAWSQCISTACGLLFPSLDNKYIHSIVMIISCVLFSMILFRTYERHHEVEEMKKNDTTTKSEEDVYKWAALSLHLQKTCAILWTILVASYFCYTYGPLLCPNWRIFKIFELTVTIECLIDVVYKAIYMLIIVDVHDMIFDPKARAGRRLEELEQMMGVVWENSSDVICISVKGMSGVTTILSPTYLKLFSKRENILEDKVDKKEGFGPKVIAFDLPGDYFEGIQNTTDNQLKRRKYTPSLVYDVDFAKDQKKTSSSPKCNKEDLQSIAQLVVRSWKAKEEGHAMLVHRQQYIGQAVEAQAKILCEANISVMDENVLVIVVRDISERARRFEAEKRVISETTARRKDAAANRFTRHEVKNGLLAAIGLCDSLNEACGGGKLKGVMTSKVDSHSSMESEYYLGNTSISSPEAMRTKNISELGKILTEVLDTVMAEAMARDVIHEVYEPKMEEVNLSCTLETALNLASNEDRRKRFPIFTYPHPLPNFCSDSQLWKYIHRNAVSNACKYGKIGGKITTEVHWDEDNRTIKMKVINLPGDGHASIVALGDEANEIIFSPRKRLQVHTNLDSISHVSASHSAGDGAWIMTKCASTLGGKCRFKFEPDRTIFTFQCPGEVFDARNVQRWTEYEKFEIPSNVYGIGIDDSKVQRGLLFKFFGYLGIPKNRIQILGGEKSDITDFEDWAQNFIFNHPNDYFLFIVDENLIVSDEQTASSMRYSGSKAVSNLRSRLLPDQEKRLLALVRSANDSVSDIAIYNSRAHGHIPKAPVKEATCLETVAPLWMARFPKLVRYSSENLISSEKRHEKAENVEMINATWYEHVHQKKDQNASGQDIRKNNIEHRDSLSLVHEFQKTLQGRTNAVQVENDQEMNNTSMVYEENQRENQRKRNAPENQSTGFELKRPKVESSFEEIDDDMQAAIFDHVYGIDNFSKMNEEELGSKWIIVRQKMHALKGDLLVLENPTKNVHIALELMEELRTSSRKDFRLKWEKIRSLLIK</sequence>
<dbReference type="EMBL" id="BLLK01000029">
    <property type="protein sequence ID" value="GFH48844.1"/>
    <property type="molecule type" value="Genomic_DNA"/>
</dbReference>
<evidence type="ECO:0000256" key="1">
    <source>
        <dbReference type="SAM" id="MobiDB-lite"/>
    </source>
</evidence>
<keyword evidence="2" id="KW-0812">Transmembrane</keyword>
<dbReference type="InterPro" id="IPR036890">
    <property type="entry name" value="HATPase_C_sf"/>
</dbReference>
<evidence type="ECO:0000256" key="2">
    <source>
        <dbReference type="SAM" id="Phobius"/>
    </source>
</evidence>
<feature type="compositionally biased region" description="Basic and acidic residues" evidence="1">
    <location>
        <begin position="1254"/>
        <end position="1265"/>
    </location>
</feature>